<keyword evidence="3" id="KW-1185">Reference proteome</keyword>
<proteinExistence type="predicted"/>
<comment type="caution">
    <text evidence="2">The sequence shown here is derived from an EMBL/GenBank/DDBJ whole genome shotgun (WGS) entry which is preliminary data.</text>
</comment>
<organism evidence="2 3">
    <name type="scientific">Labrys monachus</name>
    <dbReference type="NCBI Taxonomy" id="217067"/>
    <lineage>
        <taxon>Bacteria</taxon>
        <taxon>Pseudomonadati</taxon>
        <taxon>Pseudomonadota</taxon>
        <taxon>Alphaproteobacteria</taxon>
        <taxon>Hyphomicrobiales</taxon>
        <taxon>Xanthobacteraceae</taxon>
        <taxon>Labrys</taxon>
    </lineage>
</organism>
<keyword evidence="1" id="KW-0472">Membrane</keyword>
<feature type="transmembrane region" description="Helical" evidence="1">
    <location>
        <begin position="48"/>
        <end position="67"/>
    </location>
</feature>
<evidence type="ECO:0000313" key="2">
    <source>
        <dbReference type="EMBL" id="MDQ0394315.1"/>
    </source>
</evidence>
<reference evidence="2 3" key="1">
    <citation type="submission" date="2023-07" db="EMBL/GenBank/DDBJ databases">
        <title>Genomic Encyclopedia of Type Strains, Phase IV (KMG-IV): sequencing the most valuable type-strain genomes for metagenomic binning, comparative biology and taxonomic classification.</title>
        <authorList>
            <person name="Goeker M."/>
        </authorList>
    </citation>
    <scope>NUCLEOTIDE SEQUENCE [LARGE SCALE GENOMIC DNA]</scope>
    <source>
        <strain evidence="2 3">DSM 5896</strain>
    </source>
</reference>
<gene>
    <name evidence="2" type="ORF">J3R73_004107</name>
</gene>
<protein>
    <submittedName>
        <fullName evidence="2">DMSO reductase anchor subunit</fullName>
    </submittedName>
</protein>
<accession>A0ABU0FI81</accession>
<dbReference type="Proteomes" id="UP001237448">
    <property type="component" value="Unassembled WGS sequence"/>
</dbReference>
<evidence type="ECO:0000313" key="3">
    <source>
        <dbReference type="Proteomes" id="UP001237448"/>
    </source>
</evidence>
<dbReference type="RefSeq" id="WP_307431094.1">
    <property type="nucleotide sequence ID" value="NZ_JAUSVK010000001.1"/>
</dbReference>
<sequence>MSKSRWIWIAILAVFAIASAYLMSNPELSSRYMQAQRDAALSADTKEIIMVVIALAIAAYVGWFFLIRRN</sequence>
<keyword evidence="1" id="KW-1133">Transmembrane helix</keyword>
<evidence type="ECO:0000256" key="1">
    <source>
        <dbReference type="SAM" id="Phobius"/>
    </source>
</evidence>
<keyword evidence="1" id="KW-0812">Transmembrane</keyword>
<name>A0ABU0FI81_9HYPH</name>
<dbReference type="EMBL" id="JAUSVK010000001">
    <property type="protein sequence ID" value="MDQ0394315.1"/>
    <property type="molecule type" value="Genomic_DNA"/>
</dbReference>